<gene>
    <name evidence="6" type="primary">vapC</name>
    <name evidence="8" type="ORF">HDG69_000022</name>
</gene>
<evidence type="ECO:0000256" key="2">
    <source>
        <dbReference type="ARBA" id="ARBA00022722"/>
    </source>
</evidence>
<comment type="cofactor">
    <cofactor evidence="6">
        <name>Mg(2+)</name>
        <dbReference type="ChEBI" id="CHEBI:18420"/>
    </cofactor>
</comment>
<dbReference type="InterPro" id="IPR029060">
    <property type="entry name" value="PIN-like_dom_sf"/>
</dbReference>
<dbReference type="EMBL" id="JABEZU010000001">
    <property type="protein sequence ID" value="NOV95469.1"/>
    <property type="molecule type" value="Genomic_DNA"/>
</dbReference>
<dbReference type="InterPro" id="IPR002716">
    <property type="entry name" value="PIN_dom"/>
</dbReference>
<keyword evidence="5 6" id="KW-0460">Magnesium</keyword>
<dbReference type="RefSeq" id="WP_171781763.1">
    <property type="nucleotide sequence ID" value="NZ_JABEZU010000001.1"/>
</dbReference>
<dbReference type="Pfam" id="PF01850">
    <property type="entry name" value="PIN"/>
    <property type="match status" value="1"/>
</dbReference>
<feature type="binding site" evidence="6">
    <location>
        <position position="113"/>
    </location>
    <ligand>
        <name>Mg(2+)</name>
        <dbReference type="ChEBI" id="CHEBI:18420"/>
    </ligand>
</feature>
<reference evidence="8 9" key="1">
    <citation type="submission" date="2020-05" db="EMBL/GenBank/DDBJ databases">
        <title>Genomic Encyclopedia of Type Strains, Phase III (KMG-III): the genomes of soil and plant-associated and newly described type strains.</title>
        <authorList>
            <person name="Whitman W."/>
        </authorList>
    </citation>
    <scope>NUCLEOTIDE SEQUENCE [LARGE SCALE GENOMIC DNA]</scope>
    <source>
        <strain evidence="8 9">KCTC 19046</strain>
    </source>
</reference>
<sequence>MTAIPGPVVADANILIALLDPTHVHHEAVQQALDHVIPVTSIDPTTHTQRPVIAYVHPLNMAEVLRGYTAASRQRVLELVESPQVGIVARPVEDRHEEVLSLARYAEHVKMPDACVLALAHHTRAAVLTLDKRLSNAAVTLDMDVVDMPLSTP</sequence>
<keyword evidence="4 6" id="KW-0378">Hydrolase</keyword>
<comment type="function">
    <text evidence="6">Toxic component of a toxin-antitoxin (TA) system. An RNase.</text>
</comment>
<evidence type="ECO:0000256" key="3">
    <source>
        <dbReference type="ARBA" id="ARBA00022723"/>
    </source>
</evidence>
<feature type="binding site" evidence="6">
    <location>
        <position position="11"/>
    </location>
    <ligand>
        <name>Mg(2+)</name>
        <dbReference type="ChEBI" id="CHEBI:18420"/>
    </ligand>
</feature>
<comment type="similarity">
    <text evidence="6">Belongs to the PINc/VapC protein family.</text>
</comment>
<evidence type="ECO:0000313" key="8">
    <source>
        <dbReference type="EMBL" id="NOV95469.1"/>
    </source>
</evidence>
<evidence type="ECO:0000313" key="9">
    <source>
        <dbReference type="Proteomes" id="UP000757540"/>
    </source>
</evidence>
<dbReference type="SUPFAM" id="SSF88723">
    <property type="entry name" value="PIN domain-like"/>
    <property type="match status" value="1"/>
</dbReference>
<dbReference type="EC" id="3.1.-.-" evidence="6"/>
<keyword evidence="1 6" id="KW-1277">Toxin-antitoxin system</keyword>
<evidence type="ECO:0000256" key="4">
    <source>
        <dbReference type="ARBA" id="ARBA00022801"/>
    </source>
</evidence>
<proteinExistence type="inferred from homology"/>
<protein>
    <recommendedName>
        <fullName evidence="6">Ribonuclease VapC</fullName>
        <shortName evidence="6">RNase VapC</shortName>
        <ecNumber evidence="6">3.1.-.-</ecNumber>
    </recommendedName>
    <alternativeName>
        <fullName evidence="6">Toxin VapC</fullName>
    </alternativeName>
</protein>
<comment type="caution">
    <text evidence="8">The sequence shown here is derived from an EMBL/GenBank/DDBJ whole genome shotgun (WGS) entry which is preliminary data.</text>
</comment>
<evidence type="ECO:0000256" key="6">
    <source>
        <dbReference type="HAMAP-Rule" id="MF_00265"/>
    </source>
</evidence>
<dbReference type="HAMAP" id="MF_00265">
    <property type="entry name" value="VapC_Nob1"/>
    <property type="match status" value="1"/>
</dbReference>
<dbReference type="CDD" id="cd09854">
    <property type="entry name" value="PIN_VapC-like"/>
    <property type="match status" value="1"/>
</dbReference>
<feature type="domain" description="PIN" evidence="7">
    <location>
        <begin position="9"/>
        <end position="138"/>
    </location>
</feature>
<accession>A0ABX1ZYD8</accession>
<dbReference type="InterPro" id="IPR022907">
    <property type="entry name" value="VapC_family"/>
</dbReference>
<evidence type="ECO:0000256" key="1">
    <source>
        <dbReference type="ARBA" id="ARBA00022649"/>
    </source>
</evidence>
<name>A0ABX1ZYD8_9MICO</name>
<keyword evidence="9" id="KW-1185">Reference proteome</keyword>
<evidence type="ECO:0000259" key="7">
    <source>
        <dbReference type="Pfam" id="PF01850"/>
    </source>
</evidence>
<evidence type="ECO:0000256" key="5">
    <source>
        <dbReference type="ARBA" id="ARBA00022842"/>
    </source>
</evidence>
<keyword evidence="6" id="KW-0800">Toxin</keyword>
<organism evidence="8 9">
    <name type="scientific">Isoptericola halotolerans</name>
    <dbReference type="NCBI Taxonomy" id="300560"/>
    <lineage>
        <taxon>Bacteria</taxon>
        <taxon>Bacillati</taxon>
        <taxon>Actinomycetota</taxon>
        <taxon>Actinomycetes</taxon>
        <taxon>Micrococcales</taxon>
        <taxon>Promicromonosporaceae</taxon>
        <taxon>Isoptericola</taxon>
    </lineage>
</organism>
<keyword evidence="3 6" id="KW-0479">Metal-binding</keyword>
<dbReference type="Proteomes" id="UP000757540">
    <property type="component" value="Unassembled WGS sequence"/>
</dbReference>
<keyword evidence="2 6" id="KW-0540">Nuclease</keyword>
<dbReference type="Gene3D" id="3.40.50.1010">
    <property type="entry name" value="5'-nuclease"/>
    <property type="match status" value="1"/>
</dbReference>